<gene>
    <name evidence="1" type="ORF">KI387_012705</name>
</gene>
<proteinExistence type="predicted"/>
<accession>A0AA38FGL2</accession>
<evidence type="ECO:0000313" key="1">
    <source>
        <dbReference type="EMBL" id="KAH9301122.1"/>
    </source>
</evidence>
<comment type="caution">
    <text evidence="1">The sequence shown here is derived from an EMBL/GenBank/DDBJ whole genome shotgun (WGS) entry which is preliminary data.</text>
</comment>
<dbReference type="EMBL" id="JAHRHJ020000009">
    <property type="protein sequence ID" value="KAH9301122.1"/>
    <property type="molecule type" value="Genomic_DNA"/>
</dbReference>
<feature type="non-terminal residue" evidence="1">
    <location>
        <position position="51"/>
    </location>
</feature>
<name>A0AA38FGL2_TAXCH</name>
<sequence>PRIYFSVGWSNVKYMPILQVKLVVEVMVNGQVDGNKAWKNEGSAWKNSLKK</sequence>
<evidence type="ECO:0000313" key="2">
    <source>
        <dbReference type="Proteomes" id="UP000824469"/>
    </source>
</evidence>
<keyword evidence="2" id="KW-1185">Reference proteome</keyword>
<feature type="non-terminal residue" evidence="1">
    <location>
        <position position="1"/>
    </location>
</feature>
<protein>
    <submittedName>
        <fullName evidence="1">Uncharacterized protein</fullName>
    </submittedName>
</protein>
<dbReference type="AlphaFoldDB" id="A0AA38FGL2"/>
<dbReference type="Proteomes" id="UP000824469">
    <property type="component" value="Unassembled WGS sequence"/>
</dbReference>
<organism evidence="1 2">
    <name type="scientific">Taxus chinensis</name>
    <name type="common">Chinese yew</name>
    <name type="synonym">Taxus wallichiana var. chinensis</name>
    <dbReference type="NCBI Taxonomy" id="29808"/>
    <lineage>
        <taxon>Eukaryota</taxon>
        <taxon>Viridiplantae</taxon>
        <taxon>Streptophyta</taxon>
        <taxon>Embryophyta</taxon>
        <taxon>Tracheophyta</taxon>
        <taxon>Spermatophyta</taxon>
        <taxon>Pinopsida</taxon>
        <taxon>Pinidae</taxon>
        <taxon>Conifers II</taxon>
        <taxon>Cupressales</taxon>
        <taxon>Taxaceae</taxon>
        <taxon>Taxus</taxon>
    </lineage>
</organism>
<reference evidence="1 2" key="1">
    <citation type="journal article" date="2021" name="Nat. Plants">
        <title>The Taxus genome provides insights into paclitaxel biosynthesis.</title>
        <authorList>
            <person name="Xiong X."/>
            <person name="Gou J."/>
            <person name="Liao Q."/>
            <person name="Li Y."/>
            <person name="Zhou Q."/>
            <person name="Bi G."/>
            <person name="Li C."/>
            <person name="Du R."/>
            <person name="Wang X."/>
            <person name="Sun T."/>
            <person name="Guo L."/>
            <person name="Liang H."/>
            <person name="Lu P."/>
            <person name="Wu Y."/>
            <person name="Zhang Z."/>
            <person name="Ro D.K."/>
            <person name="Shang Y."/>
            <person name="Huang S."/>
            <person name="Yan J."/>
        </authorList>
    </citation>
    <scope>NUCLEOTIDE SEQUENCE [LARGE SCALE GENOMIC DNA]</scope>
    <source>
        <strain evidence="1">Ta-2019</strain>
    </source>
</reference>